<dbReference type="AlphaFoldDB" id="A0AAD1WAP5"/>
<reference evidence="2" key="1">
    <citation type="submission" date="2022-03" db="EMBL/GenBank/DDBJ databases">
        <authorList>
            <person name="Alioto T."/>
            <person name="Alioto T."/>
            <person name="Gomez Garrido J."/>
        </authorList>
    </citation>
    <scope>NUCLEOTIDE SEQUENCE</scope>
</reference>
<evidence type="ECO:0000313" key="3">
    <source>
        <dbReference type="Proteomes" id="UP001295444"/>
    </source>
</evidence>
<keyword evidence="1" id="KW-1133">Transmembrane helix</keyword>
<sequence>MLFTASRDLTTLYTVFAVLDVLSAFMAAAERAYGDPCDPRPMHACIQEILPDSAD</sequence>
<keyword evidence="1" id="KW-0812">Transmembrane</keyword>
<protein>
    <submittedName>
        <fullName evidence="2">Uncharacterized protein</fullName>
    </submittedName>
</protein>
<keyword evidence="1" id="KW-0472">Membrane</keyword>
<name>A0AAD1WAP5_PELCU</name>
<dbReference type="EMBL" id="OW240917">
    <property type="protein sequence ID" value="CAH2302096.1"/>
    <property type="molecule type" value="Genomic_DNA"/>
</dbReference>
<evidence type="ECO:0000256" key="1">
    <source>
        <dbReference type="SAM" id="Phobius"/>
    </source>
</evidence>
<gene>
    <name evidence="2" type="ORF">PECUL_23A060097</name>
</gene>
<proteinExistence type="predicted"/>
<evidence type="ECO:0000313" key="2">
    <source>
        <dbReference type="EMBL" id="CAH2302096.1"/>
    </source>
</evidence>
<feature type="transmembrane region" description="Helical" evidence="1">
    <location>
        <begin position="12"/>
        <end position="33"/>
    </location>
</feature>
<organism evidence="2 3">
    <name type="scientific">Pelobates cultripes</name>
    <name type="common">Western spadefoot toad</name>
    <dbReference type="NCBI Taxonomy" id="61616"/>
    <lineage>
        <taxon>Eukaryota</taxon>
        <taxon>Metazoa</taxon>
        <taxon>Chordata</taxon>
        <taxon>Craniata</taxon>
        <taxon>Vertebrata</taxon>
        <taxon>Euteleostomi</taxon>
        <taxon>Amphibia</taxon>
        <taxon>Batrachia</taxon>
        <taxon>Anura</taxon>
        <taxon>Pelobatoidea</taxon>
        <taxon>Pelobatidae</taxon>
        <taxon>Pelobates</taxon>
    </lineage>
</organism>
<keyword evidence="3" id="KW-1185">Reference proteome</keyword>
<dbReference type="Proteomes" id="UP001295444">
    <property type="component" value="Chromosome 06"/>
</dbReference>
<accession>A0AAD1WAP5</accession>